<organism evidence="2 3">
    <name type="scientific">Punica granatum</name>
    <name type="common">Pomegranate</name>
    <dbReference type="NCBI Taxonomy" id="22663"/>
    <lineage>
        <taxon>Eukaryota</taxon>
        <taxon>Viridiplantae</taxon>
        <taxon>Streptophyta</taxon>
        <taxon>Embryophyta</taxon>
        <taxon>Tracheophyta</taxon>
        <taxon>Spermatophyta</taxon>
        <taxon>Magnoliopsida</taxon>
        <taxon>eudicotyledons</taxon>
        <taxon>Gunneridae</taxon>
        <taxon>Pentapetalae</taxon>
        <taxon>rosids</taxon>
        <taxon>malvids</taxon>
        <taxon>Myrtales</taxon>
        <taxon>Lythraceae</taxon>
        <taxon>Punica</taxon>
    </lineage>
</organism>
<evidence type="ECO:0000256" key="1">
    <source>
        <dbReference type="SAM" id="SignalP"/>
    </source>
</evidence>
<feature type="signal peptide" evidence="1">
    <location>
        <begin position="1"/>
        <end position="23"/>
    </location>
</feature>
<dbReference type="GO" id="GO:0016705">
    <property type="term" value="F:oxidoreductase activity, acting on paired donors, with incorporation or reduction of molecular oxygen"/>
    <property type="evidence" value="ECO:0007669"/>
    <property type="project" value="InterPro"/>
</dbReference>
<comment type="caution">
    <text evidence="2">The sequence shown here is derived from an EMBL/GenBank/DDBJ whole genome shotgun (WGS) entry which is preliminary data.</text>
</comment>
<dbReference type="GO" id="GO:0020037">
    <property type="term" value="F:heme binding"/>
    <property type="evidence" value="ECO:0007669"/>
    <property type="project" value="InterPro"/>
</dbReference>
<dbReference type="Gene3D" id="1.10.630.10">
    <property type="entry name" value="Cytochrome P450"/>
    <property type="match status" value="1"/>
</dbReference>
<protein>
    <submittedName>
        <fullName evidence="2">Uncharacterized protein</fullName>
    </submittedName>
</protein>
<reference evidence="3" key="1">
    <citation type="journal article" date="2017" name="Plant J.">
        <title>The pomegranate (Punica granatum L.) genome and the genomics of punicalagin biosynthesis.</title>
        <authorList>
            <person name="Qin G."/>
            <person name="Xu C."/>
            <person name="Ming R."/>
            <person name="Tang H."/>
            <person name="Guyot R."/>
            <person name="Kramer E.M."/>
            <person name="Hu Y."/>
            <person name="Yi X."/>
            <person name="Qi Y."/>
            <person name="Xu X."/>
            <person name="Gao Z."/>
            <person name="Pan H."/>
            <person name="Jian J."/>
            <person name="Tian Y."/>
            <person name="Yue Z."/>
            <person name="Xu Y."/>
        </authorList>
    </citation>
    <scope>NUCLEOTIDE SEQUENCE [LARGE SCALE GENOMIC DNA]</scope>
    <source>
        <strain evidence="3">cv. Dabenzi</strain>
    </source>
</reference>
<evidence type="ECO:0000313" key="3">
    <source>
        <dbReference type="Proteomes" id="UP000197138"/>
    </source>
</evidence>
<keyword evidence="1" id="KW-0732">Signal</keyword>
<dbReference type="EMBL" id="MTKT01005556">
    <property type="protein sequence ID" value="OWM66074.1"/>
    <property type="molecule type" value="Genomic_DNA"/>
</dbReference>
<dbReference type="GO" id="GO:0005506">
    <property type="term" value="F:iron ion binding"/>
    <property type="evidence" value="ECO:0007669"/>
    <property type="project" value="InterPro"/>
</dbReference>
<name>A0A218VZR6_PUNGR</name>
<dbReference type="InterPro" id="IPR036396">
    <property type="entry name" value="Cyt_P450_sf"/>
</dbReference>
<gene>
    <name evidence="2" type="ORF">CDL15_Pgr015501</name>
</gene>
<dbReference type="GO" id="GO:0004497">
    <property type="term" value="F:monooxygenase activity"/>
    <property type="evidence" value="ECO:0007669"/>
    <property type="project" value="InterPro"/>
</dbReference>
<proteinExistence type="predicted"/>
<sequence>MDLFCTCVLYLAILSLTIHLVRKHKAKAHGTTDLLNLPPGKTGYWPIIRETLDFVMAGCSSTPEKFVTDRTSRYSSDVFRTSLLGVGENVAISAELLATSSSFLARTSMLPRGGPVP</sequence>
<feature type="chain" id="PRO_5012035850" evidence="1">
    <location>
        <begin position="24"/>
        <end position="117"/>
    </location>
</feature>
<evidence type="ECO:0000313" key="2">
    <source>
        <dbReference type="EMBL" id="OWM66074.1"/>
    </source>
</evidence>
<dbReference type="AlphaFoldDB" id="A0A218VZR6"/>
<accession>A0A218VZR6</accession>
<dbReference type="Proteomes" id="UP000197138">
    <property type="component" value="Unassembled WGS sequence"/>
</dbReference>